<name>A0A1E7NE77_KITAU</name>
<dbReference type="OrthoDB" id="4211457at2"/>
<reference evidence="1" key="5">
    <citation type="submission" date="2020-09" db="EMBL/GenBank/DDBJ databases">
        <authorList>
            <person name="Sun Q."/>
            <person name="Ohkuma M."/>
        </authorList>
    </citation>
    <scope>NUCLEOTIDE SEQUENCE</scope>
    <source>
        <strain evidence="1">JCM 4434</strain>
    </source>
</reference>
<reference evidence="1" key="1">
    <citation type="journal article" date="2014" name="Int. J. Syst. Evol. Microbiol.">
        <title>Complete genome sequence of Corynebacterium casei LMG S-19264T (=DSM 44701T), isolated from a smear-ripened cheese.</title>
        <authorList>
            <consortium name="US DOE Joint Genome Institute (JGI-PGF)"/>
            <person name="Walter F."/>
            <person name="Albersmeier A."/>
            <person name="Kalinowski J."/>
            <person name="Ruckert C."/>
        </authorList>
    </citation>
    <scope>NUCLEOTIDE SEQUENCE</scope>
    <source>
        <strain evidence="1">JCM 4434</strain>
    </source>
</reference>
<protein>
    <submittedName>
        <fullName evidence="2">Uncharacterized protein</fullName>
    </submittedName>
</protein>
<keyword evidence="3" id="KW-1185">Reference proteome</keyword>
<dbReference type="AlphaFoldDB" id="A0A1E7NE77"/>
<reference evidence="2" key="3">
    <citation type="submission" date="2016-08" db="EMBL/GenBank/DDBJ databases">
        <title>Sequencing, Assembly and Comparative Genomics of S. aureofaciens ATCC 10762.</title>
        <authorList>
            <person name="Gradnigo J.S."/>
            <person name="Johnson N."/>
            <person name="Somerville G.A."/>
        </authorList>
    </citation>
    <scope>NUCLEOTIDE SEQUENCE [LARGE SCALE GENOMIC DNA]</scope>
    <source>
        <strain evidence="2">ATCC 10762</strain>
    </source>
</reference>
<gene>
    <name evidence="1" type="ORF">GCM10010502_62310</name>
    <name evidence="2" type="ORF">HS99_0017985</name>
</gene>
<sequence length="151" mass="17429">MKQRSRISTDARRAYYCADSTRRWIARCIGPRRVGGIYRGPYAGDAPYEVLAIDPGPREGWPTWQITVRTVGEDRIRRHCTAWDHERDVVIKQPEDENFAQAWAAWQLTHDPDPWTPREADSPDWQHVLDEIAHPVSTAAFQKLAHTARIS</sequence>
<dbReference type="EMBL" id="JPRF03000002">
    <property type="protein sequence ID" value="OEV38997.1"/>
    <property type="molecule type" value="Genomic_DNA"/>
</dbReference>
<evidence type="ECO:0000313" key="2">
    <source>
        <dbReference type="EMBL" id="OEV38997.1"/>
    </source>
</evidence>
<accession>A0A1E7NE77</accession>
<proteinExistence type="predicted"/>
<comment type="caution">
    <text evidence="2">The sequence shown here is derived from an EMBL/GenBank/DDBJ whole genome shotgun (WGS) entry which is preliminary data.</text>
</comment>
<evidence type="ECO:0000313" key="3">
    <source>
        <dbReference type="Proteomes" id="UP000037395"/>
    </source>
</evidence>
<dbReference type="KEGG" id="kau:B6264_30255"/>
<dbReference type="EMBL" id="BMUB01000022">
    <property type="protein sequence ID" value="GGU99391.1"/>
    <property type="molecule type" value="Genomic_DNA"/>
</dbReference>
<reference evidence="3" key="4">
    <citation type="submission" date="2016-08" db="EMBL/GenBank/DDBJ databases">
        <title>Sequencing, assembly and comparative genomics of S. aureofaciens ATCC 10762.</title>
        <authorList>
            <person name="Gradnigo J.S."/>
            <person name="Johnson N."/>
            <person name="Somerville G.A."/>
        </authorList>
    </citation>
    <scope>NUCLEOTIDE SEQUENCE [LARGE SCALE GENOMIC DNA]</scope>
    <source>
        <strain evidence="3">ATCC 10762 / DSM 40127 / CCM 3239 / JCM 4008 / LMG 5968 / NBRC 12843 / NCIMB 8234 / A-377</strain>
    </source>
</reference>
<accession>A0A8H9I3Q6</accession>
<dbReference type="Proteomes" id="UP000037395">
    <property type="component" value="Unassembled WGS sequence"/>
</dbReference>
<evidence type="ECO:0000313" key="1">
    <source>
        <dbReference type="EMBL" id="GGU99391.1"/>
    </source>
</evidence>
<dbReference type="Proteomes" id="UP000610124">
    <property type="component" value="Unassembled WGS sequence"/>
</dbReference>
<dbReference type="RefSeq" id="WP_030557368.1">
    <property type="nucleotide sequence ID" value="NZ_BMUB01000022.1"/>
</dbReference>
<dbReference type="GeneID" id="97489173"/>
<reference evidence="2 3" key="2">
    <citation type="submission" date="2014-07" db="EMBL/GenBank/DDBJ databases">
        <authorList>
            <person name="Zhang J.E."/>
            <person name="Yang H."/>
            <person name="Guo J."/>
            <person name="Deng Z."/>
            <person name="Luo H."/>
            <person name="Luo M."/>
            <person name="Zhao B."/>
        </authorList>
    </citation>
    <scope>NUCLEOTIDE SEQUENCE [LARGE SCALE GENOMIC DNA]</scope>
    <source>
        <strain evidence="2">ATCC 10762</strain>
        <strain evidence="3">ATCC 10762 / DSM 40127 / CCM 3239 / JCM 4008 / LMG 5968 / NBRC 12843 / NCIMB 8234 / A-377</strain>
    </source>
</reference>
<organism evidence="2 3">
    <name type="scientific">Kitasatospora aureofaciens</name>
    <name type="common">Streptomyces aureofaciens</name>
    <dbReference type="NCBI Taxonomy" id="1894"/>
    <lineage>
        <taxon>Bacteria</taxon>
        <taxon>Bacillati</taxon>
        <taxon>Actinomycetota</taxon>
        <taxon>Actinomycetes</taxon>
        <taxon>Kitasatosporales</taxon>
        <taxon>Streptomycetaceae</taxon>
        <taxon>Kitasatospora</taxon>
    </lineage>
</organism>